<dbReference type="EMBL" id="LR798231">
    <property type="protein sequence ID" value="CAB5208906.1"/>
    <property type="molecule type" value="Genomic_DNA"/>
</dbReference>
<sequence length="3393" mass="355389">MSKQIIDIGVQGNDGTGDSIRESFRKVNENFNEIYAVFGIEGTIGITNLSDWPTGTTYGPSQVIMSNTTGSKINARTLQAGAGITINANSDTTLTISSTTTGLSGDDHPTLAASLNANQLAIGRVADPSQELVTQFNAIYPTSPTTIDQLVMNKGYADSHYVKINTTGAVEGALNVRAEPLVPQIGVTGYDPTLTSNYLSTEAMQRKDTVYRGGDTMTGALTLSDHPAPLNGYGTPNGSDDLQAATKFYVDNATFSSGVNLYVSTTSGDDLQQKSPVGKEGRFWQYAYKTVGAAALAAQNLQDLANQEPGPYRQRITYTIGPDQYFSTIQGVTLTGGNTADTGYVAAFDLLQANRNFIQTETIAYINNKYVNDFTYDREKCARDVQLILDAVGYDLVLGTTFNTTRAASGYFNATSNKVLSGQLVQTIEAMKFARDEILNFSYDSAELEIYIGNVIDALCYDLIFQSNYQSIQVGLYFPYALTKLNAEQMADVLLDLNSSLLAIQEVTDLAAASTSISSNINNIINIINGKDLPAVSIPNLSGTSTGISSARDLLLANIDFLQAEAVAFLGAEYPNLPYDKIICKRDIKYIAWSLIYDMVYGGNSQSRYAGLRYWNGATENIATAEIPAIQSTLTYINTLMQSVIVNGSPTTIYQQSVKQYRNETLSGGTAGSSSISTNIAIIQSIITASSNAPAVINPTVSAAADVLESVRTAILLQKDDLKTASVTYVESTFPVINDPTILASITSLFQIPIDLLTFGIATRALPTYTSPSGLGIGYTHARQLLIANLDFIADEAAGWIAAQVAGNTPPFSTGFTYNVASCKRDIKYMLEGIAYDITYGGNTGSTYAGLQYWQNAVEQLPVGQIAATKAALTFVSNLAVVVAENTAPGTLYSSTPQYTSGALTGGSVAASTIAGSFSAIKLIIDDAGAAPAYVYPSTVGFDANLIATRNIIVANKSLVSSDTITFLDTNYAGGFNYDESICFRDLGLIVDAMSIDLLTAGTWQSVTSGKSYYRNASARAIAIGTQYTETVDAITFAKTLALQVLNKTLASRYQSLVSQVTIIGGTLPSATIGVAGGSSTPTVSTPAKTDFSNNMDIILNIIEHGYGAAPTPSYGTGIWNLTITNGGNNAVDQGLSGNVDIIPAMVVVGINSVAYSSVVKYLPNSSSGVDTIQTRLSKPGFYQIGEQVEFGATVKDLHITIFVESGIYYEDYPIKLPTNVSIKGDEFRRTLIRPRDRISQSPWRKVFFYRDAIIDALELGPYDTSTNYATSTTISIGGTTGSVTISLGVGQVPQSWINKIIKVPYSTGTKVGRAVVDSVSGKVMNCTVIYPFEAIATIASGSWQLYGTINYGRFYLTNPLDINSAAKNNKDIDVLLCNDQTRVSNITFQGHGGFAMVLDPEGQIKTKSPYGQVCSSFSQSNNKKRFAGGQFVDGFAGRLFGTITNVADAGITITVVGTANSGLDIRPPQPPCAFYVQGSRYQVNDVVSFNSATATVVLTLDVATPYYAAGMYNNTTCSRDIGLILDAVTYDMVIGSNFQAVRAGLSYLRADASAVVGTQQTQTLSGINKARDLALATITGNAPAIASISSSISTIDTIITQGLSAAPTITFPTGTNSTTQAVKLKNNLQNNKAFVQAEITAWISANYVVKTIPLYSAVTCARDVGYIIDSMCYDIMYGGNSMTFDAVLSYYGRSVSGEAGSNQITGEEAVTTAAYGRMKVVLQQIALNTTVSKSAGNIATQTINAAYIILNTDTEYSKLGTLHDLVTDYTADGVTAVSRTTPTITSLDAGLLGARTTVLAAKSTIQTNTITYLNNGGGLVINIEMGGNKSMLANDFAMINDLGYAIVTTNGAVSEQVSTFTYYCHTHYWANNGGQIRSVAGSNAHGNYGLRASGFDVTEKPDAVTLAKDMVQTAKVYKQGAFASEMTPTTSKQALSVYITGYSYIPYNTSELEIDHTAAQGVITRYEVTSVEHTSVTIGGQNIIKLNLGTAGSNGTSSTGLAATLYDGQTIVIRILQNIKFNGIDNVKPTRPSTAVQYIDDLASIYRVIAYNLTESTGEILGSNIAVLQSDSSFNYYKFVTDLTNIGTIDPTVSTIAVTGASGTGSTVTLVFANQGSAPYSVGQSIVVNSISPIGYNGVYVVTACTATSVSYTSTYTTTWVSGGKIATTAQGAIAGDNKIAVLEISTQTTIDQINKGIFIVGWAGRTHRVSSYTTPLAIATGTYVSGGIASTTMVVSNVAGSIDPGDIITGTGFNGSQTVVSATQIGSTTSYTVITSAVVSGPISGTITFGITRNGWLNLDTSPIANNTGDGTSINALSFNSKAALGTSTVKKAVTYDVSWSPATLPIVDAVYNITGQTSTGVNYNGSKQVVGAVSKTQITVTDTSTLTVGMIVSSVSAGAYIPSGTIIQTIDSLTQFTVSPACWIPSGAVVSSTVVATINTISITNGGSGYTTPPTITIGQVPAVNGEISPGIATCTIDANGSIDKVTIVSPGYGYTSTPTIYLSEVKGSALLTATLTATATTSTTASAGASTNQITVAYDTDPGTFILGTGVTITSFTSKTGPATFTGAISGTTLTVSSVTGTIAIGQGVTGTGVSSGTYITAGSGTTWTVSISQSVTSVSMASTYAVILAFGTTTAPTVGAWFHVTGNTNPLYNGFYRCAASSSTSVTLSYLYDPGTWSTATTTTIAKEVTTATTNSLGISKPFPTDASTTLRLGYPVGTAAQITTRISTCRATGHDFLDIGTGSYSTTNYPYQIYGNPSQSKDQSHEIVENGVGRVFYVTTDQNGIFRVGRFFTVDQGTGTVTFSASIALSNLDGLGFKRGVVVSEFSTDSSFTNNAPEIVPVQSAIRGYIDKRLGLDHGGAPVAQNNLIGPGYLALNGSLSMKGSLNMATFSITNLANPSVNADAANKLYVDTQVALYDQLSELRDVNLTTPADGSSLVYDNATSKWIDVPVPTGDVNITYSAGVFTTTIQSNKIVNSMVSSTAGIVQSKLSMTAASTRANATSIAQADLGLASFYSSQFVATNGWIRIKPSTDSTTGVTLDTIQYIGGSSVLGRRDGTSGIPTELSVGQLVTDGNGIKNAPFTAAGAMVVSSYADSTFNGVTNTGGGNSYSVVGITSSGAVNNLVKTTATGDIVATGFINAPTIKVSSYKTIDVASTTVNFYTPGAFNFATATGTSGANTVISTYGTLDTSNGTLKATTVTTGGSATSGTIVGQWQVLTSSQIDVSAGTLKSTTLTTGADATGGTIQGTWSLTGASKLQATYADIAEFYEGDKEYEPGTVLVFGGDKEVTTTDAMNDTRSAGVVTTNPAYVMNQEQTGIKVCIALAGRVPCKVIGRVKKGDLLTTSATIGYAMKANDPKLGAIIGKALEDKDYGEAGVIQVAVGRV</sequence>
<evidence type="ECO:0000313" key="1">
    <source>
        <dbReference type="EMBL" id="CAB4125998.1"/>
    </source>
</evidence>
<dbReference type="EMBL" id="LR796187">
    <property type="protein sequence ID" value="CAB4125998.1"/>
    <property type="molecule type" value="Genomic_DNA"/>
</dbReference>
<gene>
    <name evidence="2" type="ORF">UFOVP181_240</name>
    <name evidence="1" type="ORF">UFOVP57_399</name>
</gene>
<organism evidence="1">
    <name type="scientific">uncultured Caudovirales phage</name>
    <dbReference type="NCBI Taxonomy" id="2100421"/>
    <lineage>
        <taxon>Viruses</taxon>
        <taxon>Duplodnaviria</taxon>
        <taxon>Heunggongvirae</taxon>
        <taxon>Uroviricota</taxon>
        <taxon>Caudoviricetes</taxon>
        <taxon>Peduoviridae</taxon>
        <taxon>Maltschvirus</taxon>
        <taxon>Maltschvirus maltsch</taxon>
    </lineage>
</organism>
<dbReference type="SUPFAM" id="SSF50017">
    <property type="entry name" value="gp9"/>
    <property type="match status" value="1"/>
</dbReference>
<dbReference type="Gene3D" id="2.40.300.10">
    <property type="entry name" value="Head decoration protein D"/>
    <property type="match status" value="1"/>
</dbReference>
<name>A0A6J5KU10_9CAUD</name>
<evidence type="ECO:0000313" key="2">
    <source>
        <dbReference type="EMBL" id="CAB5208906.1"/>
    </source>
</evidence>
<dbReference type="InterPro" id="IPR036240">
    <property type="entry name" value="Gp9-like_sf"/>
</dbReference>
<reference evidence="1" key="1">
    <citation type="submission" date="2020-04" db="EMBL/GenBank/DDBJ databases">
        <authorList>
            <person name="Chiriac C."/>
            <person name="Salcher M."/>
            <person name="Ghai R."/>
            <person name="Kavagutti S V."/>
        </authorList>
    </citation>
    <scope>NUCLEOTIDE SEQUENCE</scope>
</reference>
<protein>
    <submittedName>
        <fullName evidence="1">Uncharacterized protein</fullName>
    </submittedName>
</protein>
<accession>A0A6J5KU10</accession>
<proteinExistence type="predicted"/>